<feature type="transmembrane region" description="Helical" evidence="8">
    <location>
        <begin position="31"/>
        <end position="55"/>
    </location>
</feature>
<evidence type="ECO:0000313" key="11">
    <source>
        <dbReference type="Proteomes" id="UP000004846"/>
    </source>
</evidence>
<evidence type="ECO:0000313" key="10">
    <source>
        <dbReference type="EMBL" id="EFM81896.1"/>
    </source>
</evidence>
<evidence type="ECO:0000256" key="6">
    <source>
        <dbReference type="ARBA" id="ARBA00022989"/>
    </source>
</evidence>
<dbReference type="GO" id="GO:0015920">
    <property type="term" value="P:lipopolysaccharide transport"/>
    <property type="evidence" value="ECO:0007669"/>
    <property type="project" value="TreeGrafter"/>
</dbReference>
<feature type="transmembrane region" description="Helical" evidence="8">
    <location>
        <begin position="117"/>
        <end position="137"/>
    </location>
</feature>
<dbReference type="PANTHER" id="PTHR30413:SF10">
    <property type="entry name" value="CAPSULE POLYSACCHARIDE EXPORT INNER-MEMBRANE PROTEIN CTRC"/>
    <property type="match status" value="1"/>
</dbReference>
<dbReference type="Pfam" id="PF01061">
    <property type="entry name" value="ABC2_membrane"/>
    <property type="match status" value="1"/>
</dbReference>
<dbReference type="GO" id="GO:0140359">
    <property type="term" value="F:ABC-type transporter activity"/>
    <property type="evidence" value="ECO:0007669"/>
    <property type="project" value="InterPro"/>
</dbReference>
<comment type="caution">
    <text evidence="8">Lacks conserved residue(s) required for the propagation of feature annotation.</text>
</comment>
<organism evidence="10 11">
    <name type="scientific">Enterococcus faecalis TX4248</name>
    <dbReference type="NCBI Taxonomy" id="749495"/>
    <lineage>
        <taxon>Bacteria</taxon>
        <taxon>Bacillati</taxon>
        <taxon>Bacillota</taxon>
        <taxon>Bacilli</taxon>
        <taxon>Lactobacillales</taxon>
        <taxon>Enterococcaceae</taxon>
        <taxon>Enterococcus</taxon>
    </lineage>
</organism>
<dbReference type="RefSeq" id="WP_002356900.1">
    <property type="nucleotide sequence ID" value="NZ_GL454478.1"/>
</dbReference>
<dbReference type="EMBL" id="AEBR01000088">
    <property type="protein sequence ID" value="EFM81896.1"/>
    <property type="molecule type" value="Genomic_DNA"/>
</dbReference>
<reference evidence="10 11" key="1">
    <citation type="submission" date="2010-07" db="EMBL/GenBank/DDBJ databases">
        <authorList>
            <person name="Sid Ahmed O."/>
        </authorList>
    </citation>
    <scope>NUCLEOTIDE SEQUENCE [LARGE SCALE GENOMIC DNA]</scope>
    <source>
        <strain evidence="10 11">TX4248</strain>
    </source>
</reference>
<keyword evidence="7 8" id="KW-0472">Membrane</keyword>
<evidence type="ECO:0000256" key="4">
    <source>
        <dbReference type="ARBA" id="ARBA00022475"/>
    </source>
</evidence>
<evidence type="ECO:0000256" key="5">
    <source>
        <dbReference type="ARBA" id="ARBA00022692"/>
    </source>
</evidence>
<sequence length="264" mass="30786">MFKETFSIFKNIFQNKKLLLQFSFNDFKAKYAGSALGIVWAFLTPLVTVLTYWFVFSVGLRSRAGDNMPFIVYLVTGMVPWFFFSDSLLSATNVFREYSYLVKKVVFNVQILPTSKILSNLYTHLFFILIGFVITTANGYYPSLYSLQLIYYLACLLVFLTAITWITASTQPFLPDIMQFINIIMQTVMWTLPILWQPTGMIATILKINPLYYIVQGYRESYLGGAWFWEHWQYSLYFWGVTIVLLLIGSTVFRRLKPHFSDVL</sequence>
<accession>A0A125W446</accession>
<feature type="transmembrane region" description="Helical" evidence="8">
    <location>
        <begin position="149"/>
        <end position="168"/>
    </location>
</feature>
<dbReference type="GO" id="GO:0005886">
    <property type="term" value="C:plasma membrane"/>
    <property type="evidence" value="ECO:0007669"/>
    <property type="project" value="UniProtKB-SubCell"/>
</dbReference>
<name>A0A125W446_ENTFL</name>
<dbReference type="PROSITE" id="PS51012">
    <property type="entry name" value="ABC_TM2"/>
    <property type="match status" value="1"/>
</dbReference>
<proteinExistence type="inferred from homology"/>
<evidence type="ECO:0000259" key="9">
    <source>
        <dbReference type="PROSITE" id="PS51012"/>
    </source>
</evidence>
<evidence type="ECO:0000256" key="2">
    <source>
        <dbReference type="ARBA" id="ARBA00007783"/>
    </source>
</evidence>
<feature type="transmembrane region" description="Helical" evidence="8">
    <location>
        <begin position="70"/>
        <end position="96"/>
    </location>
</feature>
<evidence type="ECO:0000256" key="7">
    <source>
        <dbReference type="ARBA" id="ARBA00023136"/>
    </source>
</evidence>
<dbReference type="GeneID" id="60894344"/>
<dbReference type="HOGENOM" id="CLU_060703_1_0_9"/>
<keyword evidence="3 8" id="KW-0813">Transport</keyword>
<comment type="caution">
    <text evidence="10">The sequence shown here is derived from an EMBL/GenBank/DDBJ whole genome shotgun (WGS) entry which is preliminary data.</text>
</comment>
<dbReference type="PANTHER" id="PTHR30413">
    <property type="entry name" value="INNER MEMBRANE TRANSPORT PERMEASE"/>
    <property type="match status" value="1"/>
</dbReference>
<keyword evidence="4 8" id="KW-1003">Cell membrane</keyword>
<feature type="domain" description="ABC transmembrane type-2" evidence="9">
    <location>
        <begin position="36"/>
        <end position="256"/>
    </location>
</feature>
<comment type="subcellular location">
    <subcellularLocation>
        <location evidence="1 8">Cell membrane</location>
        <topology evidence="1 8">Multi-pass membrane protein</topology>
    </subcellularLocation>
</comment>
<keyword evidence="5 8" id="KW-0812">Transmembrane</keyword>
<comment type="similarity">
    <text evidence="2 8">Belongs to the ABC-2 integral membrane protein family.</text>
</comment>
<keyword evidence="6 8" id="KW-1133">Transmembrane helix</keyword>
<dbReference type="AlphaFoldDB" id="A0A125W446"/>
<gene>
    <name evidence="10" type="ORF">HMPREF9498_02468</name>
</gene>
<protein>
    <recommendedName>
        <fullName evidence="8">Transport permease protein</fullName>
    </recommendedName>
</protein>
<evidence type="ECO:0000256" key="1">
    <source>
        <dbReference type="ARBA" id="ARBA00004651"/>
    </source>
</evidence>
<dbReference type="InterPro" id="IPR013525">
    <property type="entry name" value="ABC2_TM"/>
</dbReference>
<evidence type="ECO:0000256" key="8">
    <source>
        <dbReference type="RuleBase" id="RU361157"/>
    </source>
</evidence>
<feature type="transmembrane region" description="Helical" evidence="8">
    <location>
        <begin position="236"/>
        <end position="253"/>
    </location>
</feature>
<evidence type="ECO:0000256" key="3">
    <source>
        <dbReference type="ARBA" id="ARBA00022448"/>
    </source>
</evidence>
<dbReference type="InterPro" id="IPR047817">
    <property type="entry name" value="ABC2_TM_bact-type"/>
</dbReference>
<dbReference type="Proteomes" id="UP000004846">
    <property type="component" value="Unassembled WGS sequence"/>
</dbReference>